<dbReference type="GO" id="GO:0046025">
    <property type="term" value="F:precorrin-6Y C5,15-methyltransferase (decarboxylating) activity"/>
    <property type="evidence" value="ECO:0007669"/>
    <property type="project" value="UniProtKB-EC"/>
</dbReference>
<dbReference type="InterPro" id="IPR029063">
    <property type="entry name" value="SAM-dependent_MTases_sf"/>
</dbReference>
<feature type="domain" description="Tetrapyrrole methylase" evidence="6">
    <location>
        <begin position="4"/>
        <end position="192"/>
    </location>
</feature>
<dbReference type="SUPFAM" id="SSF53790">
    <property type="entry name" value="Tetrapyrrole methylase"/>
    <property type="match status" value="1"/>
</dbReference>
<evidence type="ECO:0000313" key="7">
    <source>
        <dbReference type="EMBL" id="VUZ84285.1"/>
    </source>
</evidence>
<dbReference type="InterPro" id="IPR035996">
    <property type="entry name" value="4pyrrol_Methylase_sf"/>
</dbReference>
<dbReference type="EMBL" id="CABIKM010000011">
    <property type="protein sequence ID" value="VUZ84285.1"/>
    <property type="molecule type" value="Genomic_DNA"/>
</dbReference>
<dbReference type="Pfam" id="PF00590">
    <property type="entry name" value="TP_methylase"/>
    <property type="match status" value="1"/>
</dbReference>
<dbReference type="InterPro" id="IPR000878">
    <property type="entry name" value="4pyrrol_Mease"/>
</dbReference>
<keyword evidence="5" id="KW-0949">S-adenosyl-L-methionine</keyword>
<dbReference type="InterPro" id="IPR014008">
    <property type="entry name" value="Cbl_synth_MTase_CbiT"/>
</dbReference>
<dbReference type="AlphaFoldDB" id="A0A564ZG53"/>
<accession>A0A564ZG53</accession>
<keyword evidence="3 7" id="KW-0489">Methyltransferase</keyword>
<keyword evidence="2" id="KW-0169">Cobalamin biosynthesis</keyword>
<dbReference type="Gene3D" id="3.40.50.150">
    <property type="entry name" value="Vaccinia Virus protein VP39"/>
    <property type="match status" value="1"/>
</dbReference>
<sequence>MSQTLAVVGIGMEGRESLTRRALAIVLKAEVLAGGARLLDLFPEVQAERVRIGSHVDEVVGSLASRLGEKRIVMLATGDPNFYGITRVLLRHVPRESLTIVPNVSAMQWAFAKVAEPWEDATFLSVHGRSMERLPELVRGRPKLCLFTDETNSPSAVARALLEAHIDGYRAILCEDLGGPAERITRTTLAALVELKADPVNTLILLAIQDAPEVGATWAPGLPEEAFDHRTPHAGLITKREIRVLSLAALKLTPRSIVWDIGAGSGAVAIEAAKIARDGRVFAVEKNAEDVAIIRGNVTRFKVGNVHILHAKAPAGLETLPDPDAIFIGGSSGAMRAILVEASRRLRPGGRIVVNAITMETLHEAVSVFRDLQFDHEAILVNVARSKPLQGKLSFEALNPVYIVTAWRAGDRELLTHLQN</sequence>
<dbReference type="Gene3D" id="3.40.1010.10">
    <property type="entry name" value="Cobalt-precorrin-4 Transmethylase, Domain 1"/>
    <property type="match status" value="1"/>
</dbReference>
<dbReference type="PANTHER" id="PTHR43182:SF1">
    <property type="entry name" value="COBALT-PRECORRIN-7 C(5)-METHYLTRANSFERASE"/>
    <property type="match status" value="1"/>
</dbReference>
<evidence type="ECO:0000256" key="1">
    <source>
        <dbReference type="ARBA" id="ARBA00004953"/>
    </source>
</evidence>
<dbReference type="NCBIfam" id="TIGR02469">
    <property type="entry name" value="CbiT"/>
    <property type="match status" value="1"/>
</dbReference>
<dbReference type="GO" id="GO:0008276">
    <property type="term" value="F:protein methyltransferase activity"/>
    <property type="evidence" value="ECO:0007669"/>
    <property type="project" value="InterPro"/>
</dbReference>
<dbReference type="PIRSF" id="PIRSF036428">
    <property type="entry name" value="CobL"/>
    <property type="match status" value="1"/>
</dbReference>
<evidence type="ECO:0000256" key="2">
    <source>
        <dbReference type="ARBA" id="ARBA00022573"/>
    </source>
</evidence>
<organism evidence="7 8">
    <name type="scientific">Candidatus Methylomirabilis lanthanidiphila</name>
    <dbReference type="NCBI Taxonomy" id="2211376"/>
    <lineage>
        <taxon>Bacteria</taxon>
        <taxon>Candidatus Methylomirabilota</taxon>
        <taxon>Candidatus Methylomirabilia</taxon>
        <taxon>Candidatus Methylomirabilales</taxon>
        <taxon>Candidatus Methylomirabilaceae</taxon>
        <taxon>Candidatus Methylomirabilis</taxon>
    </lineage>
</organism>
<dbReference type="InterPro" id="IPR014777">
    <property type="entry name" value="4pyrrole_Mease_sub1"/>
</dbReference>
<dbReference type="PANTHER" id="PTHR43182">
    <property type="entry name" value="COBALT-PRECORRIN-6B C(15)-METHYLTRANSFERASE (DECARBOXYLATING)"/>
    <property type="match status" value="1"/>
</dbReference>
<dbReference type="InterPro" id="IPR014776">
    <property type="entry name" value="4pyrrole_Mease_sub2"/>
</dbReference>
<dbReference type="UniPathway" id="UPA00148"/>
<dbReference type="Gene3D" id="3.30.950.10">
    <property type="entry name" value="Methyltransferase, Cobalt-precorrin-4 Transmethylase, Domain 2"/>
    <property type="match status" value="1"/>
</dbReference>
<evidence type="ECO:0000259" key="6">
    <source>
        <dbReference type="Pfam" id="PF00590"/>
    </source>
</evidence>
<keyword evidence="8" id="KW-1185">Reference proteome</keyword>
<protein>
    <submittedName>
        <fullName evidence="7">Precorrin-6Y C(5,15)-methyltransferase [decarboxylating]</fullName>
        <ecNumber evidence="7">2.1.1.132</ecNumber>
    </submittedName>
</protein>
<dbReference type="Proteomes" id="UP000334340">
    <property type="component" value="Unassembled WGS sequence"/>
</dbReference>
<proteinExistence type="predicted"/>
<keyword evidence="4 7" id="KW-0808">Transferase</keyword>
<dbReference type="CDD" id="cd11644">
    <property type="entry name" value="Precorrin-6Y-MT"/>
    <property type="match status" value="1"/>
</dbReference>
<dbReference type="InterPro" id="IPR050714">
    <property type="entry name" value="Cobalamin_biosynth_MTase"/>
</dbReference>
<dbReference type="CDD" id="cd02440">
    <property type="entry name" value="AdoMet_MTases"/>
    <property type="match status" value="1"/>
</dbReference>
<dbReference type="GO" id="GO:0009236">
    <property type="term" value="P:cobalamin biosynthetic process"/>
    <property type="evidence" value="ECO:0007669"/>
    <property type="project" value="UniProtKB-UniPathway"/>
</dbReference>
<dbReference type="GO" id="GO:0032259">
    <property type="term" value="P:methylation"/>
    <property type="evidence" value="ECO:0007669"/>
    <property type="project" value="UniProtKB-KW"/>
</dbReference>
<dbReference type="InterPro" id="IPR012818">
    <property type="entry name" value="CbiE"/>
</dbReference>
<dbReference type="EC" id="2.1.1.132" evidence="7"/>
<evidence type="ECO:0000313" key="8">
    <source>
        <dbReference type="Proteomes" id="UP000334340"/>
    </source>
</evidence>
<dbReference type="Pfam" id="PF01135">
    <property type="entry name" value="PCMT"/>
    <property type="match status" value="1"/>
</dbReference>
<reference evidence="7 8" key="1">
    <citation type="submission" date="2019-07" db="EMBL/GenBank/DDBJ databases">
        <authorList>
            <person name="Cremers G."/>
        </authorList>
    </citation>
    <scope>NUCLEOTIDE SEQUENCE [LARGE SCALE GENOMIC DNA]</scope>
</reference>
<evidence type="ECO:0000256" key="5">
    <source>
        <dbReference type="ARBA" id="ARBA00022691"/>
    </source>
</evidence>
<gene>
    <name evidence="7" type="primary">cobL</name>
    <name evidence="7" type="ORF">MELA_00656</name>
</gene>
<comment type="pathway">
    <text evidence="1">Cofactor biosynthesis; adenosylcobalamin biosynthesis.</text>
</comment>
<evidence type="ECO:0000256" key="3">
    <source>
        <dbReference type="ARBA" id="ARBA00022603"/>
    </source>
</evidence>
<name>A0A564ZG53_9BACT</name>
<dbReference type="InterPro" id="IPR006365">
    <property type="entry name" value="Cbl_synth_CobL"/>
</dbReference>
<dbReference type="SUPFAM" id="SSF53335">
    <property type="entry name" value="S-adenosyl-L-methionine-dependent methyltransferases"/>
    <property type="match status" value="1"/>
</dbReference>
<evidence type="ECO:0000256" key="4">
    <source>
        <dbReference type="ARBA" id="ARBA00022679"/>
    </source>
</evidence>
<dbReference type="NCBIfam" id="TIGR02467">
    <property type="entry name" value="CbiE"/>
    <property type="match status" value="1"/>
</dbReference>